<reference evidence="1" key="1">
    <citation type="submission" date="2020-12" db="EMBL/GenBank/DDBJ databases">
        <title>Leucobacter sp. CAS2, isolated from Chromium sludge.</title>
        <authorList>
            <person name="Xu Z."/>
        </authorList>
    </citation>
    <scope>NUCLEOTIDE SEQUENCE</scope>
    <source>
        <strain evidence="1">CSA2</strain>
    </source>
</reference>
<gene>
    <name evidence="1" type="ORF">JD292_12035</name>
</gene>
<accession>A0A934QFJ9</accession>
<dbReference type="GO" id="GO:0016791">
    <property type="term" value="F:phosphatase activity"/>
    <property type="evidence" value="ECO:0007669"/>
    <property type="project" value="TreeGrafter"/>
</dbReference>
<dbReference type="NCBIfam" id="TIGR01460">
    <property type="entry name" value="HAD-SF-IIA"/>
    <property type="match status" value="1"/>
</dbReference>
<dbReference type="RefSeq" id="WP_200132987.1">
    <property type="nucleotide sequence ID" value="NZ_JAEHOI010000011.1"/>
</dbReference>
<dbReference type="Pfam" id="PF13242">
    <property type="entry name" value="Hydrolase_like"/>
    <property type="match status" value="1"/>
</dbReference>
<dbReference type="Pfam" id="PF13344">
    <property type="entry name" value="Hydrolase_6"/>
    <property type="match status" value="1"/>
</dbReference>
<evidence type="ECO:0000313" key="1">
    <source>
        <dbReference type="EMBL" id="MBK0422802.1"/>
    </source>
</evidence>
<dbReference type="PANTHER" id="PTHR19288">
    <property type="entry name" value="4-NITROPHENYLPHOSPHATASE-RELATED"/>
    <property type="match status" value="1"/>
</dbReference>
<name>A0A934QFJ9_9MICO</name>
<proteinExistence type="predicted"/>
<organism evidence="1 2">
    <name type="scientific">Leucobacter edaphi</name>
    <dbReference type="NCBI Taxonomy" id="2796472"/>
    <lineage>
        <taxon>Bacteria</taxon>
        <taxon>Bacillati</taxon>
        <taxon>Actinomycetota</taxon>
        <taxon>Actinomycetes</taxon>
        <taxon>Micrococcales</taxon>
        <taxon>Microbacteriaceae</taxon>
        <taxon>Leucobacter</taxon>
    </lineage>
</organism>
<dbReference type="AlphaFoldDB" id="A0A934QFJ9"/>
<dbReference type="SUPFAM" id="SSF56784">
    <property type="entry name" value="HAD-like"/>
    <property type="match status" value="1"/>
</dbReference>
<evidence type="ECO:0000313" key="2">
    <source>
        <dbReference type="Proteomes" id="UP000618733"/>
    </source>
</evidence>
<sequence>MALFGRGKGRFGDAPIAGRELLLADLDGVVYRGPGAIPGAVEELNRAAESVRIGYLTNNASRTDRAVAEHLSGLGLRAGADDVVTSPQAAVALLRETVPAGSTVLVIGGDGLVDELGKAGFGVTRSAEDDPAAVVQGFAPEVGWEQLAEASFALAERADGTQLPWIATNTDWTIPVARGLAPGNGTLVSAVHTAVQRLPIFAGKPETPIFEAAFDRFGTRNALMLGDRLDTDIKGARAAGIPSLHVLTGVDRPKQLVAASRDMQPDFIVASLAELHEPYPETERLRGDVYQVGSARVVMEGHIVRVVAEGDQPINLLRAGCAAIWNSGLAIYGLKVPEILYRDHWN</sequence>
<keyword evidence="2" id="KW-1185">Reference proteome</keyword>
<comment type="caution">
    <text evidence="1">The sequence shown here is derived from an EMBL/GenBank/DDBJ whole genome shotgun (WGS) entry which is preliminary data.</text>
</comment>
<keyword evidence="1" id="KW-0378">Hydrolase</keyword>
<dbReference type="EMBL" id="JAEHOI010000011">
    <property type="protein sequence ID" value="MBK0422802.1"/>
    <property type="molecule type" value="Genomic_DNA"/>
</dbReference>
<dbReference type="InterPro" id="IPR036412">
    <property type="entry name" value="HAD-like_sf"/>
</dbReference>
<dbReference type="Proteomes" id="UP000618733">
    <property type="component" value="Unassembled WGS sequence"/>
</dbReference>
<dbReference type="Gene3D" id="3.40.50.1000">
    <property type="entry name" value="HAD superfamily/HAD-like"/>
    <property type="match status" value="2"/>
</dbReference>
<dbReference type="GO" id="GO:0005737">
    <property type="term" value="C:cytoplasm"/>
    <property type="evidence" value="ECO:0007669"/>
    <property type="project" value="TreeGrafter"/>
</dbReference>
<dbReference type="InterPro" id="IPR006357">
    <property type="entry name" value="HAD-SF_hydro_IIA"/>
</dbReference>
<dbReference type="PANTHER" id="PTHR19288:SF95">
    <property type="entry name" value="D-GLYCEROL 3-PHOSPHATE PHOSPHATASE"/>
    <property type="match status" value="1"/>
</dbReference>
<protein>
    <submittedName>
        <fullName evidence="1">HAD-IIA family hydrolase</fullName>
    </submittedName>
</protein>
<dbReference type="InterPro" id="IPR023214">
    <property type="entry name" value="HAD_sf"/>
</dbReference>